<evidence type="ECO:0000313" key="7">
    <source>
        <dbReference type="EMBL" id="QYN52913.1"/>
    </source>
</evidence>
<evidence type="ECO:0000259" key="6">
    <source>
        <dbReference type="Pfam" id="PF12698"/>
    </source>
</evidence>
<dbReference type="InterPro" id="IPR013525">
    <property type="entry name" value="ABC2_TM"/>
</dbReference>
<dbReference type="Gene3D" id="3.40.1710.10">
    <property type="entry name" value="abc type-2 transporter like domain"/>
    <property type="match status" value="1"/>
</dbReference>
<dbReference type="PANTHER" id="PTHR43077">
    <property type="entry name" value="TRANSPORT PERMEASE YVFS-RELATED"/>
    <property type="match status" value="1"/>
</dbReference>
<gene>
    <name evidence="7" type="ORF">GYM71_05550</name>
</gene>
<evidence type="ECO:0000313" key="8">
    <source>
        <dbReference type="Proteomes" id="UP000826550"/>
    </source>
</evidence>
<feature type="transmembrane region" description="Helical" evidence="5">
    <location>
        <begin position="410"/>
        <end position="429"/>
    </location>
</feature>
<feature type="transmembrane region" description="Helical" evidence="5">
    <location>
        <begin position="255"/>
        <end position="277"/>
    </location>
</feature>
<feature type="transmembrane region" description="Helical" evidence="5">
    <location>
        <begin position="322"/>
        <end position="347"/>
    </location>
</feature>
<sequence length="442" mass="49441">MNFKKFISSRGTVIALLITVIFGGLVFWIYDSGYKNMPSKIKELPIEIINQDPDSKDLAENIKAKAPFKHVKISSDLKKGKQNLDQRKSYLLIAIPAHFKHNLLHGKNVKVKFYLNDSNQMSVSSSLNAVANKMGQEIDKKIQVQSQTIKIAKPQLAKLQLELNKQKANAEIEINTARRSIAQAPKQMQPALIKKLKTQTASRQKQVVKKALKQKQQIISQSKQKALAQQSKTSSFTIQHRNSVPKGLNNALAPFFINITLNLGTLMGALLLYGVYAKFASKIGRWKSFAYLECTYLLIAFLASLIVSAIDLKILPGSMANYSNIMFGHTLAIFLYYNFNTIALLLLGQIGTPINIILTMIQVVSGAGIIPLIGMNSFFNLVHYISPVYYGIQSDLNFLYGGTFSSEQQIGFWLLMVGILLVNMIIVTIRHKQPTLKFDELS</sequence>
<dbReference type="RefSeq" id="WP_220219741.1">
    <property type="nucleotide sequence ID" value="NZ_CP048268.1"/>
</dbReference>
<name>A0ABX8W5Y6_9LACO</name>
<organism evidence="7 8">
    <name type="scientific">Lactobacillus panisapium</name>
    <dbReference type="NCBI Taxonomy" id="2012495"/>
    <lineage>
        <taxon>Bacteria</taxon>
        <taxon>Bacillati</taxon>
        <taxon>Bacillota</taxon>
        <taxon>Bacilli</taxon>
        <taxon>Lactobacillales</taxon>
        <taxon>Lactobacillaceae</taxon>
        <taxon>Lactobacillus</taxon>
    </lineage>
</organism>
<evidence type="ECO:0000256" key="5">
    <source>
        <dbReference type="SAM" id="Phobius"/>
    </source>
</evidence>
<keyword evidence="2 5" id="KW-0812">Transmembrane</keyword>
<evidence type="ECO:0000256" key="3">
    <source>
        <dbReference type="ARBA" id="ARBA00022989"/>
    </source>
</evidence>
<comment type="subcellular location">
    <subcellularLocation>
        <location evidence="1">Membrane</location>
        <topology evidence="1">Multi-pass membrane protein</topology>
    </subcellularLocation>
</comment>
<feature type="domain" description="ABC-2 type transporter transmembrane" evidence="6">
    <location>
        <begin position="12"/>
        <end position="423"/>
    </location>
</feature>
<dbReference type="InterPro" id="IPR051328">
    <property type="entry name" value="T7SS_ABC-Transporter"/>
</dbReference>
<protein>
    <submittedName>
        <fullName evidence="7">ABC transporter permease</fullName>
    </submittedName>
</protein>
<feature type="transmembrane region" description="Helical" evidence="5">
    <location>
        <begin position="289"/>
        <end position="310"/>
    </location>
</feature>
<keyword evidence="8" id="KW-1185">Reference proteome</keyword>
<proteinExistence type="predicted"/>
<dbReference type="Proteomes" id="UP000826550">
    <property type="component" value="Chromosome"/>
</dbReference>
<keyword evidence="4 5" id="KW-0472">Membrane</keyword>
<evidence type="ECO:0000256" key="4">
    <source>
        <dbReference type="ARBA" id="ARBA00023136"/>
    </source>
</evidence>
<dbReference type="PANTHER" id="PTHR43077:SF5">
    <property type="entry name" value="PHAGE INFECTION PROTEIN"/>
    <property type="match status" value="1"/>
</dbReference>
<dbReference type="EMBL" id="CP048268">
    <property type="protein sequence ID" value="QYN52913.1"/>
    <property type="molecule type" value="Genomic_DNA"/>
</dbReference>
<reference evidence="7 8" key="1">
    <citation type="submission" date="2020-01" db="EMBL/GenBank/DDBJ databases">
        <title>Vast differences in strain-level diversity in the gut microbiota of two closely related honey bee species.</title>
        <authorList>
            <person name="Ellegaard K.M."/>
            <person name="Suenami S."/>
            <person name="Miyazaki R."/>
            <person name="Engel P."/>
        </authorList>
    </citation>
    <scope>NUCLEOTIDE SEQUENCE [LARGE SCALE GENOMIC DNA]</scope>
    <source>
        <strain evidence="7 8">ESL0416</strain>
    </source>
</reference>
<keyword evidence="3 5" id="KW-1133">Transmembrane helix</keyword>
<feature type="transmembrane region" description="Helical" evidence="5">
    <location>
        <begin position="354"/>
        <end position="374"/>
    </location>
</feature>
<feature type="transmembrane region" description="Helical" evidence="5">
    <location>
        <begin position="12"/>
        <end position="30"/>
    </location>
</feature>
<dbReference type="Pfam" id="PF12698">
    <property type="entry name" value="ABC2_membrane_3"/>
    <property type="match status" value="1"/>
</dbReference>
<evidence type="ECO:0000256" key="1">
    <source>
        <dbReference type="ARBA" id="ARBA00004141"/>
    </source>
</evidence>
<evidence type="ECO:0000256" key="2">
    <source>
        <dbReference type="ARBA" id="ARBA00022692"/>
    </source>
</evidence>
<accession>A0ABX8W5Y6</accession>